<gene>
    <name evidence="1" type="ORF">CLW00_103118</name>
</gene>
<accession>A0A2T0WQL3</accession>
<sequence>MKQLTLNIDSNKFKTFLEFVKTLDYVEIEEIDGKTLEELQISLRQVKLMQEGKLEKQSAEDFLNEF</sequence>
<protein>
    <submittedName>
        <fullName evidence="1">Uncharacterized protein</fullName>
    </submittedName>
</protein>
<reference evidence="1 2" key="1">
    <citation type="submission" date="2018-03" db="EMBL/GenBank/DDBJ databases">
        <title>Genomic Encyclopedia of Archaeal and Bacterial Type Strains, Phase II (KMG-II): from individual species to whole genera.</title>
        <authorList>
            <person name="Goeker M."/>
        </authorList>
    </citation>
    <scope>NUCLEOTIDE SEQUENCE [LARGE SCALE GENOMIC DNA]</scope>
    <source>
        <strain evidence="1 2">DSM 27929</strain>
    </source>
</reference>
<dbReference type="RefSeq" id="WP_106132791.1">
    <property type="nucleotide sequence ID" value="NZ_PVTR01000003.1"/>
</dbReference>
<dbReference type="EMBL" id="PVTR01000003">
    <property type="protein sequence ID" value="PRY88998.1"/>
    <property type="molecule type" value="Genomic_DNA"/>
</dbReference>
<dbReference type="OrthoDB" id="840127at2"/>
<organism evidence="1 2">
    <name type="scientific">Mongoliibacter ruber</name>
    <dbReference type="NCBI Taxonomy" id="1750599"/>
    <lineage>
        <taxon>Bacteria</taxon>
        <taxon>Pseudomonadati</taxon>
        <taxon>Bacteroidota</taxon>
        <taxon>Cytophagia</taxon>
        <taxon>Cytophagales</taxon>
        <taxon>Cyclobacteriaceae</taxon>
        <taxon>Mongoliibacter</taxon>
    </lineage>
</organism>
<dbReference type="Proteomes" id="UP000238157">
    <property type="component" value="Unassembled WGS sequence"/>
</dbReference>
<keyword evidence="2" id="KW-1185">Reference proteome</keyword>
<proteinExistence type="predicted"/>
<dbReference type="AlphaFoldDB" id="A0A2T0WQL3"/>
<comment type="caution">
    <text evidence="1">The sequence shown here is derived from an EMBL/GenBank/DDBJ whole genome shotgun (WGS) entry which is preliminary data.</text>
</comment>
<name>A0A2T0WQL3_9BACT</name>
<evidence type="ECO:0000313" key="2">
    <source>
        <dbReference type="Proteomes" id="UP000238157"/>
    </source>
</evidence>
<evidence type="ECO:0000313" key="1">
    <source>
        <dbReference type="EMBL" id="PRY88998.1"/>
    </source>
</evidence>